<dbReference type="KEGG" id="wna:KA717_04090"/>
<reference evidence="3" key="1">
    <citation type="submission" date="2021-04" db="EMBL/GenBank/DDBJ databases">
        <title>Genome sequence of Woronichinia naegeliana from Washington state freshwater lake bloom.</title>
        <authorList>
            <person name="Dreher T.W."/>
        </authorList>
    </citation>
    <scope>NUCLEOTIDE SEQUENCE</scope>
    <source>
        <strain evidence="3">WA131</strain>
    </source>
</reference>
<dbReference type="InterPro" id="IPR007621">
    <property type="entry name" value="TPM_dom"/>
</dbReference>
<feature type="domain" description="TPM" evidence="2">
    <location>
        <begin position="55"/>
        <end position="178"/>
    </location>
</feature>
<organism evidence="3">
    <name type="scientific">Woronichinia naegeliana WA131</name>
    <dbReference type="NCBI Taxonomy" id="2824559"/>
    <lineage>
        <taxon>Bacteria</taxon>
        <taxon>Bacillati</taxon>
        <taxon>Cyanobacteriota</taxon>
        <taxon>Cyanophyceae</taxon>
        <taxon>Synechococcales</taxon>
        <taxon>Coelosphaeriaceae</taxon>
        <taxon>Woronichinia</taxon>
    </lineage>
</organism>
<evidence type="ECO:0000256" key="1">
    <source>
        <dbReference type="SAM" id="Phobius"/>
    </source>
</evidence>
<keyword evidence="1" id="KW-1133">Transmembrane helix</keyword>
<dbReference type="AlphaFoldDB" id="A0A977KY90"/>
<dbReference type="EMBL" id="CP073041">
    <property type="protein sequence ID" value="UXE62062.1"/>
    <property type="molecule type" value="Genomic_DNA"/>
</dbReference>
<gene>
    <name evidence="3" type="ORF">KA717_04090</name>
</gene>
<keyword evidence="1" id="KW-0812">Transmembrane</keyword>
<evidence type="ECO:0000313" key="3">
    <source>
        <dbReference type="EMBL" id="UXE62062.1"/>
    </source>
</evidence>
<dbReference type="Gene3D" id="3.10.310.50">
    <property type="match status" value="1"/>
</dbReference>
<sequence>MKLPLTFASWHKCLTAGLSSLFFALMGMMFVITPVWATGIYDLPVVNAGSSTWLVDQAEAISLANEGKINGDLKKLAQKTGQEVRFVVIRRLDFDETMPGFTEKLFQRWYPTPEEQANQTLVVIDTLTNGTALYRGVEAQSLVNDEVAESITNETIAVPLKNGGKYNQAVLEADKRLTALLSGQADPGPPTLQEINLEGTFATAEETDDKSATFWVIVLLALATLIPMATYFWYVGIPGR</sequence>
<evidence type="ECO:0000259" key="2">
    <source>
        <dbReference type="Pfam" id="PF04536"/>
    </source>
</evidence>
<dbReference type="PANTHER" id="PTHR30373:SF2">
    <property type="entry name" value="UPF0603 PROTEIN YGCG"/>
    <property type="match status" value="1"/>
</dbReference>
<accession>A0A977KY90</accession>
<dbReference type="Proteomes" id="UP001065613">
    <property type="component" value="Chromosome"/>
</dbReference>
<protein>
    <submittedName>
        <fullName evidence="3">TPM domain-containing protein</fullName>
    </submittedName>
</protein>
<name>A0A977KY90_9CYAN</name>
<dbReference type="PANTHER" id="PTHR30373">
    <property type="entry name" value="UPF0603 PROTEIN YGCG"/>
    <property type="match status" value="1"/>
</dbReference>
<dbReference type="Pfam" id="PF04536">
    <property type="entry name" value="TPM_phosphatase"/>
    <property type="match status" value="1"/>
</dbReference>
<proteinExistence type="predicted"/>
<keyword evidence="1" id="KW-0472">Membrane</keyword>
<dbReference type="NCBIfam" id="NF047379">
    <property type="entry name" value="photo_II_Psb32"/>
    <property type="match status" value="1"/>
</dbReference>
<feature type="transmembrane region" description="Helical" evidence="1">
    <location>
        <begin position="212"/>
        <end position="234"/>
    </location>
</feature>